<keyword evidence="1" id="KW-0175">Coiled coil</keyword>
<dbReference type="AlphaFoldDB" id="A0AAD1X730"/>
<evidence type="ECO:0000313" key="4">
    <source>
        <dbReference type="Proteomes" id="UP001295684"/>
    </source>
</evidence>
<comment type="caution">
    <text evidence="3">The sequence shown here is derived from an EMBL/GenBank/DDBJ whole genome shotgun (WGS) entry which is preliminary data.</text>
</comment>
<keyword evidence="4" id="KW-1185">Reference proteome</keyword>
<dbReference type="EMBL" id="CAMPGE010002400">
    <property type="protein sequence ID" value="CAI2361202.1"/>
    <property type="molecule type" value="Genomic_DNA"/>
</dbReference>
<dbReference type="Proteomes" id="UP001295684">
    <property type="component" value="Unassembled WGS sequence"/>
</dbReference>
<feature type="region of interest" description="Disordered" evidence="2">
    <location>
        <begin position="463"/>
        <end position="483"/>
    </location>
</feature>
<protein>
    <submittedName>
        <fullName evidence="3">Uncharacterized protein</fullName>
    </submittedName>
</protein>
<proteinExistence type="predicted"/>
<feature type="compositionally biased region" description="Polar residues" evidence="2">
    <location>
        <begin position="417"/>
        <end position="446"/>
    </location>
</feature>
<sequence>MNFDVGIMRAKMYKEDGGFRFQEGCERNKPSLFIEKVLTPKGVQTNPHKSLFTKPVQPKGNYASNKDWASQSQYFDHQSSLIHIPQLISSKIKVIYKKKEKYESLITDINYRINANKLEIRRLKAKISAEERKHTTMDGKRLIKVKNSTLFLHIKPLRPSQCLSSCIEKHFGAAQRSSRLRCYNTVAYSTFTELGLKLAPQEKKYFYYEVLDGNHTFFSKKYDWNFGAEIQDQLPKIQFNWKLKTGNENVKIRLYSETVTKTSSGACSTPKYSINAEIIGEVEFPLKKNLMSLAHQEKISKHLTASGGSPETVSDAWDGLFSFDIQWIHNIYEYRLKREFSKLHALEKEKENILLKHKNVTIELESLQQEDGVGVFKKLLTQSQSLNSLPPKASEGCRSRLNYSSDDEWENLEVNKDSNTNCSSTQKSNRTQERLQPSGNNPSSARNKAFRLSLVGSMMGTLMKKEDPGVSTLSLDVGIPEEE</sequence>
<evidence type="ECO:0000313" key="3">
    <source>
        <dbReference type="EMBL" id="CAI2361202.1"/>
    </source>
</evidence>
<organism evidence="3 4">
    <name type="scientific">Euplotes crassus</name>
    <dbReference type="NCBI Taxonomy" id="5936"/>
    <lineage>
        <taxon>Eukaryota</taxon>
        <taxon>Sar</taxon>
        <taxon>Alveolata</taxon>
        <taxon>Ciliophora</taxon>
        <taxon>Intramacronucleata</taxon>
        <taxon>Spirotrichea</taxon>
        <taxon>Hypotrichia</taxon>
        <taxon>Euplotida</taxon>
        <taxon>Euplotidae</taxon>
        <taxon>Moneuplotes</taxon>
    </lineage>
</organism>
<accession>A0AAD1X730</accession>
<evidence type="ECO:0000256" key="1">
    <source>
        <dbReference type="SAM" id="Coils"/>
    </source>
</evidence>
<gene>
    <name evidence="3" type="ORF">ECRASSUSDP1_LOCUS2512</name>
</gene>
<evidence type="ECO:0000256" key="2">
    <source>
        <dbReference type="SAM" id="MobiDB-lite"/>
    </source>
</evidence>
<feature type="region of interest" description="Disordered" evidence="2">
    <location>
        <begin position="415"/>
        <end position="447"/>
    </location>
</feature>
<feature type="coiled-coil region" evidence="1">
    <location>
        <begin position="343"/>
        <end position="370"/>
    </location>
</feature>
<reference evidence="3" key="1">
    <citation type="submission" date="2023-07" db="EMBL/GenBank/DDBJ databases">
        <authorList>
            <consortium name="AG Swart"/>
            <person name="Singh M."/>
            <person name="Singh A."/>
            <person name="Seah K."/>
            <person name="Emmerich C."/>
        </authorList>
    </citation>
    <scope>NUCLEOTIDE SEQUENCE</scope>
    <source>
        <strain evidence="3">DP1</strain>
    </source>
</reference>
<name>A0AAD1X730_EUPCR</name>